<evidence type="ECO:0000259" key="22">
    <source>
        <dbReference type="PROSITE" id="PS50011"/>
    </source>
</evidence>
<dbReference type="PROSITE" id="PS50948">
    <property type="entry name" value="PAN"/>
    <property type="match status" value="1"/>
</dbReference>
<proteinExistence type="inferred from homology"/>
<accession>A0AAP0R350</accession>
<dbReference type="SUPFAM" id="SSF56112">
    <property type="entry name" value="Protein kinase-like (PK-like)"/>
    <property type="match status" value="1"/>
</dbReference>
<evidence type="ECO:0000256" key="19">
    <source>
        <dbReference type="PIRNR" id="PIRNR000641"/>
    </source>
</evidence>
<dbReference type="GO" id="GO:0005524">
    <property type="term" value="F:ATP binding"/>
    <property type="evidence" value="ECO:0007669"/>
    <property type="project" value="UniProtKB-KW"/>
</dbReference>
<dbReference type="InterPro" id="IPR024171">
    <property type="entry name" value="SRK-like_kinase"/>
</dbReference>
<evidence type="ECO:0000256" key="18">
    <source>
        <dbReference type="ARBA" id="ARBA00048679"/>
    </source>
</evidence>
<evidence type="ECO:0000256" key="6">
    <source>
        <dbReference type="ARBA" id="ARBA00022692"/>
    </source>
</evidence>
<dbReference type="Pfam" id="PF07714">
    <property type="entry name" value="PK_Tyr_Ser-Thr"/>
    <property type="match status" value="1"/>
</dbReference>
<comment type="catalytic activity">
    <reaction evidence="18 19">
        <text>L-seryl-[protein] + ATP = O-phospho-L-seryl-[protein] + ADP + H(+)</text>
        <dbReference type="Rhea" id="RHEA:17989"/>
        <dbReference type="Rhea" id="RHEA-COMP:9863"/>
        <dbReference type="Rhea" id="RHEA-COMP:11604"/>
        <dbReference type="ChEBI" id="CHEBI:15378"/>
        <dbReference type="ChEBI" id="CHEBI:29999"/>
        <dbReference type="ChEBI" id="CHEBI:30616"/>
        <dbReference type="ChEBI" id="CHEBI:83421"/>
        <dbReference type="ChEBI" id="CHEBI:456216"/>
        <dbReference type="EC" id="2.7.11.1"/>
    </reaction>
</comment>
<dbReference type="GO" id="GO:0048544">
    <property type="term" value="P:recognition of pollen"/>
    <property type="evidence" value="ECO:0007669"/>
    <property type="project" value="InterPro"/>
</dbReference>
<dbReference type="Gene3D" id="2.90.10.10">
    <property type="entry name" value="Bulb-type lectin domain"/>
    <property type="match status" value="1"/>
</dbReference>
<dbReference type="PROSITE" id="PS50927">
    <property type="entry name" value="BULB_LECTIN"/>
    <property type="match status" value="1"/>
</dbReference>
<keyword evidence="2" id="KW-1003">Cell membrane</keyword>
<dbReference type="GO" id="GO:0005886">
    <property type="term" value="C:plasma membrane"/>
    <property type="evidence" value="ECO:0007669"/>
    <property type="project" value="UniProtKB-SubCell"/>
</dbReference>
<evidence type="ECO:0000256" key="13">
    <source>
        <dbReference type="ARBA" id="ARBA00023136"/>
    </source>
</evidence>
<dbReference type="FunFam" id="3.30.200.20:FF:000330">
    <property type="entry name" value="G-type lectin S-receptor-like serine/threonine-protein kinase At4g03230"/>
    <property type="match status" value="1"/>
</dbReference>
<keyword evidence="10 19" id="KW-0418">Kinase</keyword>
<keyword evidence="5 19" id="KW-0808">Transferase</keyword>
<dbReference type="GO" id="GO:0004674">
    <property type="term" value="F:protein serine/threonine kinase activity"/>
    <property type="evidence" value="ECO:0007669"/>
    <property type="project" value="UniProtKB-KW"/>
</dbReference>
<keyword evidence="15" id="KW-0675">Receptor</keyword>
<dbReference type="SUPFAM" id="SSF51110">
    <property type="entry name" value="alpha-D-mannose-specific plant lectins"/>
    <property type="match status" value="1"/>
</dbReference>
<keyword evidence="13 20" id="KW-0472">Membrane</keyword>
<dbReference type="InterPro" id="IPR001245">
    <property type="entry name" value="Ser-Thr/Tyr_kinase_cat_dom"/>
</dbReference>
<evidence type="ECO:0000256" key="7">
    <source>
        <dbReference type="ARBA" id="ARBA00022729"/>
    </source>
</evidence>
<evidence type="ECO:0000256" key="2">
    <source>
        <dbReference type="ARBA" id="ARBA00022475"/>
    </source>
</evidence>
<feature type="domain" description="Apple" evidence="24">
    <location>
        <begin position="312"/>
        <end position="388"/>
    </location>
</feature>
<evidence type="ECO:0000259" key="23">
    <source>
        <dbReference type="PROSITE" id="PS50927"/>
    </source>
</evidence>
<dbReference type="Pfam" id="PF00954">
    <property type="entry name" value="S_locus_glycop"/>
    <property type="match status" value="1"/>
</dbReference>
<dbReference type="PANTHER" id="PTHR27002">
    <property type="entry name" value="RECEPTOR-LIKE SERINE/THREONINE-PROTEIN KINASE SD1-8"/>
    <property type="match status" value="1"/>
</dbReference>
<keyword evidence="16" id="KW-0325">Glycoprotein</keyword>
<dbReference type="InterPro" id="IPR008271">
    <property type="entry name" value="Ser/Thr_kinase_AS"/>
</dbReference>
<evidence type="ECO:0000256" key="21">
    <source>
        <dbReference type="SAM" id="SignalP"/>
    </source>
</evidence>
<reference evidence="25 26" key="1">
    <citation type="journal article" date="2024" name="Plant J.">
        <title>Genome sequences and population genomics reveal climatic adaptation and genomic divergence between two closely related sweetgum species.</title>
        <authorList>
            <person name="Xu W.Q."/>
            <person name="Ren C.Q."/>
            <person name="Zhang X.Y."/>
            <person name="Comes H.P."/>
            <person name="Liu X.H."/>
            <person name="Li Y.G."/>
            <person name="Kettle C.J."/>
            <person name="Jalonen R."/>
            <person name="Gaisberger H."/>
            <person name="Ma Y.Z."/>
            <person name="Qiu Y.X."/>
        </authorList>
    </citation>
    <scope>NUCLEOTIDE SEQUENCE [LARGE SCALE GENOMIC DNA]</scope>
    <source>
        <strain evidence="25">Hangzhou</strain>
    </source>
</reference>
<keyword evidence="8" id="KW-0430">Lectin</keyword>
<feature type="domain" description="Protein kinase" evidence="22">
    <location>
        <begin position="491"/>
        <end position="769"/>
    </location>
</feature>
<dbReference type="PROSITE" id="PS50011">
    <property type="entry name" value="PROTEIN_KINASE_DOM"/>
    <property type="match status" value="1"/>
</dbReference>
<keyword evidence="26" id="KW-1185">Reference proteome</keyword>
<sequence length="809" mass="90648">MANKGCLMLLHLSCFYICFPYLSHAEAVVFTIVPGQQLRDSEHIVSAKKGIFKLGFFNPGSSNHRYLGIWYSKLPKNPEAVWVANPNSPILDSSGILSLDTDGKLKITYSGGQPIVLNSNPVVTSNVTATLLDSGNFVLTEVNSDGEMGQILWQSFDYPTNMLLPGMKLGMNLKTGHTWSLTSWSSDQVPAPGAFTLGVDPGEASQLLVQRREKDYWTSGGWKDGSFQMFPELTRMVDIYQFSFVTNQYEKYFSYSVRNSSLSRWELDNWGRILQFTSEGDFTTWRNTTISPCKSNVDYPTATCLEERPAECRNSSELFMPTRGYIKGNEFLNNNTNLTLSDCEASCWNNCSCAAYKTYSANGTGCQFWSERSHFVRNENFDVLYLLTQGNGEGGTKKDPTSSILQRWWIWCIMATGTALAMLLFGYLCCSRKRKLKLLQKTGEGETSQDNSSHPLSSRGIPAYKLKRARENGYELQLFSFIQISSATDNFTSANKLGEGGFGPVYKGTLLDGQQVAVKRLSRSSGQGLDEFKNEITLIAGLQHMNLVRLLGCCIQGDEKMLIYEYLPNKSLDFFIFDPDKRKLLDWKRRFSIIEGIAQGILYLHKYSRLRVIHRDLKASNILLDDEMNPKISDFGMARIFGQHESEANTKRVVGTYGYMSPEYAMNGIFSVKSDVFSFGVLLLEIVSGKKNTVFSNSSGHLSLIEHAWDLWKNGNSLELKDALLDSSFLENELLRCICVGLLCVQECATDRPTMSDIISMLTNETAFLPDPKKPAFYIGTSQKGVAMPSGKSNNCSTNYISISVMEAR</sequence>
<dbReference type="Gene3D" id="1.10.510.10">
    <property type="entry name" value="Transferase(Phosphotransferase) domain 1"/>
    <property type="match status" value="1"/>
</dbReference>
<dbReference type="Proteomes" id="UP001415857">
    <property type="component" value="Unassembled WGS sequence"/>
</dbReference>
<dbReference type="EC" id="2.7.11.1" evidence="19"/>
<evidence type="ECO:0000256" key="14">
    <source>
        <dbReference type="ARBA" id="ARBA00023157"/>
    </source>
</evidence>
<evidence type="ECO:0000256" key="15">
    <source>
        <dbReference type="ARBA" id="ARBA00023170"/>
    </source>
</evidence>
<evidence type="ECO:0000256" key="12">
    <source>
        <dbReference type="ARBA" id="ARBA00022989"/>
    </source>
</evidence>
<evidence type="ECO:0000256" key="5">
    <source>
        <dbReference type="ARBA" id="ARBA00022679"/>
    </source>
</evidence>
<evidence type="ECO:0000256" key="10">
    <source>
        <dbReference type="ARBA" id="ARBA00022777"/>
    </source>
</evidence>
<dbReference type="PANTHER" id="PTHR27002:SF827">
    <property type="entry name" value="RECEPTOR-LIKE SERINE_THREONINE-PROTEIN KINASE"/>
    <property type="match status" value="1"/>
</dbReference>
<dbReference type="Pfam" id="PF11883">
    <property type="entry name" value="DUF3403"/>
    <property type="match status" value="1"/>
</dbReference>
<dbReference type="PIRSF" id="PIRSF000641">
    <property type="entry name" value="SRK"/>
    <property type="match status" value="1"/>
</dbReference>
<dbReference type="AlphaFoldDB" id="A0AAP0R350"/>
<evidence type="ECO:0000256" key="16">
    <source>
        <dbReference type="ARBA" id="ARBA00023180"/>
    </source>
</evidence>
<dbReference type="CDD" id="cd14066">
    <property type="entry name" value="STKc_IRAK"/>
    <property type="match status" value="1"/>
</dbReference>
<keyword evidence="6 20" id="KW-0812">Transmembrane</keyword>
<evidence type="ECO:0000313" key="25">
    <source>
        <dbReference type="EMBL" id="KAK9268887.1"/>
    </source>
</evidence>
<dbReference type="Pfam" id="PF08276">
    <property type="entry name" value="PAN_2"/>
    <property type="match status" value="1"/>
</dbReference>
<evidence type="ECO:0000256" key="3">
    <source>
        <dbReference type="ARBA" id="ARBA00022527"/>
    </source>
</evidence>
<feature type="domain" description="Bulb-type lectin" evidence="23">
    <location>
        <begin position="29"/>
        <end position="152"/>
    </location>
</feature>
<keyword evidence="11 19" id="KW-0067">ATP-binding</keyword>
<protein>
    <recommendedName>
        <fullName evidence="19">Receptor-like serine/threonine-protein kinase</fullName>
        <ecNumber evidence="19">2.7.11.1</ecNumber>
    </recommendedName>
</protein>
<dbReference type="InterPro" id="IPR021820">
    <property type="entry name" value="S-locus_recpt_kinase_C"/>
</dbReference>
<comment type="subcellular location">
    <subcellularLocation>
        <location evidence="1">Cell membrane</location>
        <topology evidence="1">Single-pass type I membrane protein</topology>
    </subcellularLocation>
</comment>
<comment type="similarity">
    <text evidence="19">Belongs to the protein kinase superfamily. Ser/Thr protein kinase family.</text>
</comment>
<keyword evidence="3 19" id="KW-0723">Serine/threonine-protein kinase</keyword>
<organism evidence="25 26">
    <name type="scientific">Liquidambar formosana</name>
    <name type="common">Formosan gum</name>
    <dbReference type="NCBI Taxonomy" id="63359"/>
    <lineage>
        <taxon>Eukaryota</taxon>
        <taxon>Viridiplantae</taxon>
        <taxon>Streptophyta</taxon>
        <taxon>Embryophyta</taxon>
        <taxon>Tracheophyta</taxon>
        <taxon>Spermatophyta</taxon>
        <taxon>Magnoliopsida</taxon>
        <taxon>eudicotyledons</taxon>
        <taxon>Gunneridae</taxon>
        <taxon>Pentapetalae</taxon>
        <taxon>Saxifragales</taxon>
        <taxon>Altingiaceae</taxon>
        <taxon>Liquidambar</taxon>
    </lineage>
</organism>
<dbReference type="InterPro" id="IPR001480">
    <property type="entry name" value="Bulb-type_lectin_dom"/>
</dbReference>
<feature type="chain" id="PRO_5042928743" description="Receptor-like serine/threonine-protein kinase" evidence="21">
    <location>
        <begin position="26"/>
        <end position="809"/>
    </location>
</feature>
<dbReference type="EMBL" id="JBBPBK010000015">
    <property type="protein sequence ID" value="KAK9268887.1"/>
    <property type="molecule type" value="Genomic_DNA"/>
</dbReference>
<dbReference type="InterPro" id="IPR036426">
    <property type="entry name" value="Bulb-type_lectin_dom_sf"/>
</dbReference>
<dbReference type="FunFam" id="2.90.10.10:FF:000009">
    <property type="entry name" value="Receptor-like serine/threonine-protein kinase SD1-8"/>
    <property type="match status" value="1"/>
</dbReference>
<dbReference type="InterPro" id="IPR003609">
    <property type="entry name" value="Pan_app"/>
</dbReference>
<comment type="caution">
    <text evidence="25">The sequence shown here is derived from an EMBL/GenBank/DDBJ whole genome shotgun (WGS) entry which is preliminary data.</text>
</comment>
<evidence type="ECO:0000256" key="11">
    <source>
        <dbReference type="ARBA" id="ARBA00022840"/>
    </source>
</evidence>
<name>A0AAP0R350_LIQFO</name>
<evidence type="ECO:0000256" key="1">
    <source>
        <dbReference type="ARBA" id="ARBA00004251"/>
    </source>
</evidence>
<dbReference type="SMART" id="SM00220">
    <property type="entry name" value="S_TKc"/>
    <property type="match status" value="1"/>
</dbReference>
<evidence type="ECO:0000256" key="9">
    <source>
        <dbReference type="ARBA" id="ARBA00022741"/>
    </source>
</evidence>
<dbReference type="SMART" id="SM00108">
    <property type="entry name" value="B_lectin"/>
    <property type="match status" value="1"/>
</dbReference>
<evidence type="ECO:0000259" key="24">
    <source>
        <dbReference type="PROSITE" id="PS50948"/>
    </source>
</evidence>
<dbReference type="Pfam" id="PF01453">
    <property type="entry name" value="B_lectin"/>
    <property type="match status" value="1"/>
</dbReference>
<gene>
    <name evidence="25" type="ORF">L1049_000652</name>
</gene>
<feature type="signal peptide" evidence="21">
    <location>
        <begin position="1"/>
        <end position="25"/>
    </location>
</feature>
<dbReference type="CDD" id="cd00028">
    <property type="entry name" value="B_lectin"/>
    <property type="match status" value="1"/>
</dbReference>
<dbReference type="InterPro" id="IPR011009">
    <property type="entry name" value="Kinase-like_dom_sf"/>
</dbReference>
<evidence type="ECO:0000256" key="17">
    <source>
        <dbReference type="ARBA" id="ARBA00047899"/>
    </source>
</evidence>
<evidence type="ECO:0000256" key="8">
    <source>
        <dbReference type="ARBA" id="ARBA00022734"/>
    </source>
</evidence>
<evidence type="ECO:0000256" key="4">
    <source>
        <dbReference type="ARBA" id="ARBA00022553"/>
    </source>
</evidence>
<feature type="transmembrane region" description="Helical" evidence="20">
    <location>
        <begin position="408"/>
        <end position="430"/>
    </location>
</feature>
<keyword evidence="9 19" id="KW-0547">Nucleotide-binding</keyword>
<keyword evidence="7 21" id="KW-0732">Signal</keyword>
<comment type="catalytic activity">
    <reaction evidence="17 19">
        <text>L-threonyl-[protein] + ATP = O-phospho-L-threonyl-[protein] + ADP + H(+)</text>
        <dbReference type="Rhea" id="RHEA:46608"/>
        <dbReference type="Rhea" id="RHEA-COMP:11060"/>
        <dbReference type="Rhea" id="RHEA-COMP:11605"/>
        <dbReference type="ChEBI" id="CHEBI:15378"/>
        <dbReference type="ChEBI" id="CHEBI:30013"/>
        <dbReference type="ChEBI" id="CHEBI:30616"/>
        <dbReference type="ChEBI" id="CHEBI:61977"/>
        <dbReference type="ChEBI" id="CHEBI:456216"/>
        <dbReference type="EC" id="2.7.11.1"/>
    </reaction>
</comment>
<dbReference type="Gene3D" id="3.30.200.20">
    <property type="entry name" value="Phosphorylase Kinase, domain 1"/>
    <property type="match status" value="1"/>
</dbReference>
<dbReference type="PROSITE" id="PS00108">
    <property type="entry name" value="PROTEIN_KINASE_ST"/>
    <property type="match status" value="1"/>
</dbReference>
<keyword evidence="4" id="KW-0597">Phosphoprotein</keyword>
<dbReference type="InterPro" id="IPR000858">
    <property type="entry name" value="S_locus_glycoprot_dom"/>
</dbReference>
<evidence type="ECO:0000313" key="26">
    <source>
        <dbReference type="Proteomes" id="UP001415857"/>
    </source>
</evidence>
<dbReference type="InterPro" id="IPR000719">
    <property type="entry name" value="Prot_kinase_dom"/>
</dbReference>
<evidence type="ECO:0000256" key="20">
    <source>
        <dbReference type="SAM" id="Phobius"/>
    </source>
</evidence>
<keyword evidence="14" id="KW-1015">Disulfide bond</keyword>
<dbReference type="FunFam" id="1.10.510.10:FF:000060">
    <property type="entry name" value="G-type lectin S-receptor-like serine/threonine-protein kinase"/>
    <property type="match status" value="1"/>
</dbReference>
<dbReference type="GO" id="GO:0030246">
    <property type="term" value="F:carbohydrate binding"/>
    <property type="evidence" value="ECO:0007669"/>
    <property type="project" value="UniProtKB-KW"/>
</dbReference>
<keyword evidence="12 20" id="KW-1133">Transmembrane helix</keyword>